<dbReference type="RefSeq" id="WP_087635846.1">
    <property type="nucleotide sequence ID" value="NZ_CP021524.1"/>
</dbReference>
<name>A0A1Y0UYE7_9PROT</name>
<sequence length="179" mass="20523">MSQDKKQPSIHDLFEKARQDVGRNTLRSWFETHFEDIRLESGTDRIDWQTMMRVIEMLNLKDAAGQQPSLMTVKKTWQRIAKARAPLPRQSNKNWNSFHQKVQRSAEKRTRPSKHLAKSNTIENSTISGPLPSQPEQQEATFPHSPPSPQESSSLDALRAKLRNAEMPMPLSPDALTKK</sequence>
<evidence type="ECO:0000313" key="3">
    <source>
        <dbReference type="Proteomes" id="UP000195633"/>
    </source>
</evidence>
<gene>
    <name evidence="2" type="ORF">S101447_01726</name>
</gene>
<protein>
    <submittedName>
        <fullName evidence="2">Uncharacterized protein</fullName>
    </submittedName>
</protein>
<dbReference type="EMBL" id="CP021524">
    <property type="protein sequence ID" value="ARW10795.1"/>
    <property type="molecule type" value="Genomic_DNA"/>
</dbReference>
<feature type="compositionally biased region" description="Polar residues" evidence="1">
    <location>
        <begin position="89"/>
        <end position="100"/>
    </location>
</feature>
<organism evidence="2 3">
    <name type="scientific">Acetobacter ascendens</name>
    <dbReference type="NCBI Taxonomy" id="481146"/>
    <lineage>
        <taxon>Bacteria</taxon>
        <taxon>Pseudomonadati</taxon>
        <taxon>Pseudomonadota</taxon>
        <taxon>Alphaproteobacteria</taxon>
        <taxon>Acetobacterales</taxon>
        <taxon>Acetobacteraceae</taxon>
        <taxon>Acetobacter</taxon>
    </lineage>
</organism>
<accession>A0A1Y0UYE7</accession>
<evidence type="ECO:0000313" key="2">
    <source>
        <dbReference type="EMBL" id="ARW10795.1"/>
    </source>
</evidence>
<evidence type="ECO:0000256" key="1">
    <source>
        <dbReference type="SAM" id="MobiDB-lite"/>
    </source>
</evidence>
<reference evidence="2 3" key="1">
    <citation type="submission" date="2017-05" db="EMBL/GenBank/DDBJ databases">
        <title>Genome sequence of Acetobacter pasteurianus subsp. ascendens strain SRCM101447.</title>
        <authorList>
            <person name="Cho S.H."/>
        </authorList>
    </citation>
    <scope>NUCLEOTIDE SEQUENCE [LARGE SCALE GENOMIC DNA]</scope>
    <source>
        <strain evidence="2 3">SRCM101447</strain>
    </source>
</reference>
<feature type="region of interest" description="Disordered" evidence="1">
    <location>
        <begin position="82"/>
        <end position="179"/>
    </location>
</feature>
<feature type="compositionally biased region" description="Polar residues" evidence="1">
    <location>
        <begin position="118"/>
        <end position="128"/>
    </location>
</feature>
<proteinExistence type="predicted"/>
<dbReference type="Proteomes" id="UP000195633">
    <property type="component" value="Chromosome"/>
</dbReference>
<dbReference type="AlphaFoldDB" id="A0A1Y0UYE7"/>